<dbReference type="EMBL" id="BMFL01000010">
    <property type="protein sequence ID" value="GGE99735.1"/>
    <property type="molecule type" value="Genomic_DNA"/>
</dbReference>
<reference evidence="2" key="1">
    <citation type="journal article" date="2014" name="Int. J. Syst. Evol. Microbiol.">
        <title>Complete genome of a new Firmicutes species belonging to the dominant human colonic microbiota ('Ruminococcus bicirculans') reveals two chromosomes and a selective capacity to utilize plant glucans.</title>
        <authorList>
            <consortium name="NISC Comparative Sequencing Program"/>
            <person name="Wegmann U."/>
            <person name="Louis P."/>
            <person name="Goesmann A."/>
            <person name="Henrissat B."/>
            <person name="Duncan S.H."/>
            <person name="Flint H.J."/>
        </authorList>
    </citation>
    <scope>NUCLEOTIDE SEQUENCE</scope>
    <source>
        <strain evidence="2">CGMCC 1.12707</strain>
    </source>
</reference>
<organism evidence="3 4">
    <name type="scientific">Chishuiella changwenlii</name>
    <dbReference type="NCBI Taxonomy" id="1434701"/>
    <lineage>
        <taxon>Bacteria</taxon>
        <taxon>Pseudomonadati</taxon>
        <taxon>Bacteroidota</taxon>
        <taxon>Flavobacteriia</taxon>
        <taxon>Flavobacteriales</taxon>
        <taxon>Weeksellaceae</taxon>
        <taxon>Chishuiella</taxon>
    </lineage>
</organism>
<keyword evidence="5" id="KW-1185">Reference proteome</keyword>
<reference evidence="5" key="4">
    <citation type="journal article" date="2019" name="Int. J. Syst. Evol. Microbiol.">
        <title>The Global Catalogue of Microorganisms (GCM) 10K type strain sequencing project: providing services to taxonomists for standard genome sequencing and annotation.</title>
        <authorList>
            <consortium name="The Broad Institute Genomics Platform"/>
            <consortium name="The Broad Institute Genome Sequencing Center for Infectious Disease"/>
            <person name="Wu L."/>
            <person name="Ma J."/>
        </authorList>
    </citation>
    <scope>NUCLEOTIDE SEQUENCE [LARGE SCALE GENOMIC DNA]</scope>
    <source>
        <strain evidence="5">CGMCC 1.12707</strain>
    </source>
</reference>
<evidence type="ECO:0000313" key="3">
    <source>
        <dbReference type="EMBL" id="SHK64991.1"/>
    </source>
</evidence>
<evidence type="ECO:0000313" key="2">
    <source>
        <dbReference type="EMBL" id="GGE99735.1"/>
    </source>
</evidence>
<dbReference type="Proteomes" id="UP000650994">
    <property type="component" value="Unassembled WGS sequence"/>
</dbReference>
<evidence type="ECO:0000256" key="1">
    <source>
        <dbReference type="SAM" id="Phobius"/>
    </source>
</evidence>
<dbReference type="Proteomes" id="UP000184120">
    <property type="component" value="Unassembled WGS sequence"/>
</dbReference>
<sequence>MSKAIRYIIILTVGILINSCGTYQLNRTKEFTKLNSSTDLNAEYVAYSIPTKKQETPTSAFPLFNIQSLSDINYFKVNLLDSKSIKIEYFDYKENANKELVFEGKLKKKFFEIYFEKKQLIIPLIVSNIDINRLRIGKDKNDNLVLMNFYENSGNLLIIGAGYSRETPYLFKKSNQFDDFKPFNKNNKWGYKDSNDNIVIETKYDYASFFYNNLAIVQKNGKYGLIDKEGNQLVDFEYDNLELKFASEQTYYLVTLNDKKGVLNLEGKLVIPINYDAIRSNTKDIFNLKIGNKYGFASLGNFIIPAIYSREFYLSRGDRFIKVERDGKRFFLDNEGYEYESDNVEPIKLGFLTMNELEAPILSTKRKPELSEQNIK</sequence>
<dbReference type="RefSeq" id="WP_072929653.1">
    <property type="nucleotide sequence ID" value="NZ_BMFL01000010.1"/>
</dbReference>
<dbReference type="Pfam" id="PF14903">
    <property type="entry name" value="WG_beta_rep"/>
    <property type="match status" value="2"/>
</dbReference>
<protein>
    <submittedName>
        <fullName evidence="3">WG containing repeat-containing protein</fullName>
    </submittedName>
</protein>
<gene>
    <name evidence="2" type="ORF">GCM10010984_16640</name>
    <name evidence="3" type="ORF">SAMN05443634_102240</name>
</gene>
<dbReference type="PANTHER" id="PTHR37841:SF1">
    <property type="entry name" value="DUF3298 DOMAIN-CONTAINING PROTEIN"/>
    <property type="match status" value="1"/>
</dbReference>
<dbReference type="PANTHER" id="PTHR37841">
    <property type="entry name" value="GLR2918 PROTEIN"/>
    <property type="match status" value="1"/>
</dbReference>
<keyword evidence="1" id="KW-0812">Transmembrane</keyword>
<dbReference type="STRING" id="1434701.SAMN05443634_102240"/>
<reference evidence="2" key="5">
    <citation type="submission" date="2024-05" db="EMBL/GenBank/DDBJ databases">
        <authorList>
            <person name="Sun Q."/>
            <person name="Zhou Y."/>
        </authorList>
    </citation>
    <scope>NUCLEOTIDE SEQUENCE</scope>
    <source>
        <strain evidence="2">CGMCC 1.12707</strain>
    </source>
</reference>
<evidence type="ECO:0000313" key="4">
    <source>
        <dbReference type="Proteomes" id="UP000184120"/>
    </source>
</evidence>
<dbReference type="AlphaFoldDB" id="A0A1M6U757"/>
<dbReference type="InterPro" id="IPR032774">
    <property type="entry name" value="WG_beta_rep"/>
</dbReference>
<dbReference type="OrthoDB" id="623514at2"/>
<proteinExistence type="predicted"/>
<name>A0A1M6U757_9FLAO</name>
<evidence type="ECO:0000313" key="5">
    <source>
        <dbReference type="Proteomes" id="UP000650994"/>
    </source>
</evidence>
<keyword evidence="1" id="KW-1133">Transmembrane helix</keyword>
<feature type="transmembrane region" description="Helical" evidence="1">
    <location>
        <begin position="7"/>
        <end position="25"/>
    </location>
</feature>
<accession>A0A1M6U757</accession>
<dbReference type="EMBL" id="FRBH01000002">
    <property type="protein sequence ID" value="SHK64991.1"/>
    <property type="molecule type" value="Genomic_DNA"/>
</dbReference>
<reference evidence="3" key="2">
    <citation type="submission" date="2016-11" db="EMBL/GenBank/DDBJ databases">
        <authorList>
            <person name="Jaros S."/>
            <person name="Januszkiewicz K."/>
            <person name="Wedrychowicz H."/>
        </authorList>
    </citation>
    <scope>NUCLEOTIDE SEQUENCE [LARGE SCALE GENOMIC DNA]</scope>
    <source>
        <strain evidence="3">DSM 27989</strain>
    </source>
</reference>
<reference evidence="4" key="3">
    <citation type="submission" date="2016-11" db="EMBL/GenBank/DDBJ databases">
        <authorList>
            <person name="Varghese N."/>
            <person name="Submissions S."/>
        </authorList>
    </citation>
    <scope>NUCLEOTIDE SEQUENCE [LARGE SCALE GENOMIC DNA]</scope>
    <source>
        <strain evidence="4">DSM 27989</strain>
    </source>
</reference>
<keyword evidence="1" id="KW-0472">Membrane</keyword>